<accession>A0A552V4H2</accession>
<reference evidence="1 2" key="1">
    <citation type="submission" date="2019-07" db="EMBL/GenBank/DDBJ databases">
        <title>Flavobacterium sp. nov., isolated from glacier ice.</title>
        <authorList>
            <person name="Liu Q."/>
            <person name="Xin Y.-H."/>
        </authorList>
    </citation>
    <scope>NUCLEOTIDE SEQUENCE [LARGE SCALE GENOMIC DNA]</scope>
    <source>
        <strain evidence="1 2">ZT4R6</strain>
    </source>
</reference>
<organism evidence="1 2">
    <name type="scientific">Flavobacterium zepuense</name>
    <dbReference type="NCBI Taxonomy" id="2593302"/>
    <lineage>
        <taxon>Bacteria</taxon>
        <taxon>Pseudomonadati</taxon>
        <taxon>Bacteroidota</taxon>
        <taxon>Flavobacteriia</taxon>
        <taxon>Flavobacteriales</taxon>
        <taxon>Flavobacteriaceae</taxon>
        <taxon>Flavobacterium</taxon>
    </lineage>
</organism>
<sequence length="85" mass="10001">MNKNYKLYKDSELSEDQIEADVASYLGFITPFWSKRFQLKSVNEQLTGADKLFNRFVPIYLQFKASQGLKPLPKQKMLQNFNITF</sequence>
<evidence type="ECO:0000313" key="2">
    <source>
        <dbReference type="Proteomes" id="UP000320643"/>
    </source>
</evidence>
<dbReference type="OrthoDB" id="1491455at2"/>
<comment type="caution">
    <text evidence="1">The sequence shown here is derived from an EMBL/GenBank/DDBJ whole genome shotgun (WGS) entry which is preliminary data.</text>
</comment>
<gene>
    <name evidence="1" type="ORF">FMM05_08570</name>
</gene>
<name>A0A552V4H2_9FLAO</name>
<protein>
    <submittedName>
        <fullName evidence="1">Uncharacterized protein</fullName>
    </submittedName>
</protein>
<keyword evidence="2" id="KW-1185">Reference proteome</keyword>
<proteinExistence type="predicted"/>
<dbReference type="AlphaFoldDB" id="A0A552V4H2"/>
<evidence type="ECO:0000313" key="1">
    <source>
        <dbReference type="EMBL" id="TRW25347.1"/>
    </source>
</evidence>
<dbReference type="EMBL" id="VJVZ01000004">
    <property type="protein sequence ID" value="TRW25347.1"/>
    <property type="molecule type" value="Genomic_DNA"/>
</dbReference>
<dbReference type="Proteomes" id="UP000320643">
    <property type="component" value="Unassembled WGS sequence"/>
</dbReference>
<dbReference type="RefSeq" id="WP_143372928.1">
    <property type="nucleotide sequence ID" value="NZ_VJVZ01000004.1"/>
</dbReference>